<dbReference type="EMBL" id="MASJ01000023">
    <property type="protein sequence ID" value="OCS84781.1"/>
    <property type="molecule type" value="Genomic_DNA"/>
</dbReference>
<dbReference type="RefSeq" id="WP_066546211.1">
    <property type="nucleotide sequence ID" value="NZ_MASJ01000023.1"/>
</dbReference>
<dbReference type="PANTHER" id="PTHR16943:SF8">
    <property type="entry name" value="2-METHYLCITRATE DEHYDRATASE"/>
    <property type="match status" value="1"/>
</dbReference>
<proteinExistence type="inferred from homology"/>
<dbReference type="InterPro" id="IPR005656">
    <property type="entry name" value="MmgE_PrpD"/>
</dbReference>
<dbReference type="InterPro" id="IPR042188">
    <property type="entry name" value="MmgE/PrpD_sf_2"/>
</dbReference>
<dbReference type="STRING" id="33978.A6M13_04160"/>
<dbReference type="InterPro" id="IPR036148">
    <property type="entry name" value="MmgE/PrpD_sf"/>
</dbReference>
<keyword evidence="5" id="KW-1185">Reference proteome</keyword>
<reference evidence="4 5" key="1">
    <citation type="submission" date="2016-07" db="EMBL/GenBank/DDBJ databases">
        <title>Caryophanon tenue genome sequencing.</title>
        <authorList>
            <person name="Verma A."/>
            <person name="Pal Y."/>
            <person name="Krishnamurthi S."/>
        </authorList>
    </citation>
    <scope>NUCLEOTIDE SEQUENCE [LARGE SCALE GENOMIC DNA]</scope>
    <source>
        <strain evidence="4 5">DSM 14152</strain>
    </source>
</reference>
<dbReference type="Gene3D" id="3.30.1330.120">
    <property type="entry name" value="2-methylcitrate dehydratase PrpD"/>
    <property type="match status" value="1"/>
</dbReference>
<feature type="domain" description="MmgE/PrpD N-terminal" evidence="2">
    <location>
        <begin position="17"/>
        <end position="246"/>
    </location>
</feature>
<dbReference type="Gene3D" id="1.10.4100.10">
    <property type="entry name" value="2-methylcitrate dehydratase PrpD"/>
    <property type="match status" value="1"/>
</dbReference>
<dbReference type="InterPro" id="IPR045336">
    <property type="entry name" value="MmgE_PrpD_N"/>
</dbReference>
<name>A0A1C0YCA8_9BACL</name>
<dbReference type="SUPFAM" id="SSF103378">
    <property type="entry name" value="2-methylcitrate dehydratase PrpD"/>
    <property type="match status" value="1"/>
</dbReference>
<accession>A0A1C0YCA8</accession>
<dbReference type="Pfam" id="PF19305">
    <property type="entry name" value="MmgE_PrpD_C"/>
    <property type="match status" value="1"/>
</dbReference>
<dbReference type="Proteomes" id="UP000093199">
    <property type="component" value="Unassembled WGS sequence"/>
</dbReference>
<evidence type="ECO:0000313" key="5">
    <source>
        <dbReference type="Proteomes" id="UP000093199"/>
    </source>
</evidence>
<dbReference type="OrthoDB" id="9795089at2"/>
<evidence type="ECO:0000259" key="3">
    <source>
        <dbReference type="Pfam" id="PF19305"/>
    </source>
</evidence>
<dbReference type="PANTHER" id="PTHR16943">
    <property type="entry name" value="2-METHYLCITRATE DEHYDRATASE-RELATED"/>
    <property type="match status" value="1"/>
</dbReference>
<dbReference type="InterPro" id="IPR042183">
    <property type="entry name" value="MmgE/PrpD_sf_1"/>
</dbReference>
<sequence length="473" mass="51418">MKSVNQNGKTNNDIMDKIVTFIQQTTYDSLPTQLVTLAKQAIIDTLGVSIAGWQEEAVQKIIAVYGTQSGDASLWGEARTVPEEIAALINGTASHVLDYDDASAGVIIHPSAPILAAITPVAERLQSSGKDVITAYAIGTEVMIRIGEVMGVQHYRLGWHATDTLGTLGVAAACAYLEQLTDEQCAHAVAIAASMSGGLQKNFGSMTKPLHVGLAASNGIQAVKLAAANFTGNRYIFNDRGFFLAYGGMTEEDVAQKSSAFILGSPYDLLTSLAVKKFPCCFATHRFIHGMLTLKEAHHLTLDNVEDIVLHAQSRSLLPLVHSRPQSGLQGKFSAEYTVLAALEDGHVSLTSFTDEQVQRPHIQQAFHKVTVLPLEEPNEPVKGLLPVTLRITANGHVYEHAVPIAPGSVELPLSEAEHRDKWVSCLQFYTSDVHTDAYIQCYEDGMKLEQYTSFDDWLQTVYTTIQAPVLKN</sequence>
<organism evidence="4 5">
    <name type="scientific">Caryophanon tenue</name>
    <dbReference type="NCBI Taxonomy" id="33978"/>
    <lineage>
        <taxon>Bacteria</taxon>
        <taxon>Bacillati</taxon>
        <taxon>Bacillota</taxon>
        <taxon>Bacilli</taxon>
        <taxon>Bacillales</taxon>
        <taxon>Caryophanaceae</taxon>
        <taxon>Caryophanon</taxon>
    </lineage>
</organism>
<dbReference type="AlphaFoldDB" id="A0A1C0YCA8"/>
<evidence type="ECO:0000256" key="1">
    <source>
        <dbReference type="ARBA" id="ARBA00006174"/>
    </source>
</evidence>
<dbReference type="GO" id="GO:0016829">
    <property type="term" value="F:lyase activity"/>
    <property type="evidence" value="ECO:0007669"/>
    <property type="project" value="InterPro"/>
</dbReference>
<comment type="caution">
    <text evidence="4">The sequence shown here is derived from an EMBL/GenBank/DDBJ whole genome shotgun (WGS) entry which is preliminary data.</text>
</comment>
<dbReference type="Pfam" id="PF03972">
    <property type="entry name" value="MmgE_PrpD_N"/>
    <property type="match status" value="1"/>
</dbReference>
<evidence type="ECO:0008006" key="6">
    <source>
        <dbReference type="Google" id="ProtNLM"/>
    </source>
</evidence>
<evidence type="ECO:0000313" key="4">
    <source>
        <dbReference type="EMBL" id="OCS84781.1"/>
    </source>
</evidence>
<evidence type="ECO:0000259" key="2">
    <source>
        <dbReference type="Pfam" id="PF03972"/>
    </source>
</evidence>
<gene>
    <name evidence="4" type="ORF">A6M13_04160</name>
</gene>
<comment type="similarity">
    <text evidence="1">Belongs to the PrpD family.</text>
</comment>
<feature type="domain" description="MmgE/PrpD C-terminal" evidence="3">
    <location>
        <begin position="278"/>
        <end position="433"/>
    </location>
</feature>
<dbReference type="InterPro" id="IPR045337">
    <property type="entry name" value="MmgE_PrpD_C"/>
</dbReference>
<protein>
    <recommendedName>
        <fullName evidence="6">2-methylcitrate dehydratase</fullName>
    </recommendedName>
</protein>